<organism evidence="3">
    <name type="scientific">Cryptosporidium canis</name>
    <dbReference type="NCBI Taxonomy" id="195482"/>
    <lineage>
        <taxon>Eukaryota</taxon>
        <taxon>Sar</taxon>
        <taxon>Alveolata</taxon>
        <taxon>Apicomplexa</taxon>
        <taxon>Conoidasida</taxon>
        <taxon>Coccidia</taxon>
        <taxon>Eucoccidiorida</taxon>
        <taxon>Eimeriorina</taxon>
        <taxon>Cryptosporidiidae</taxon>
        <taxon>Cryptosporidium</taxon>
    </lineage>
</organism>
<dbReference type="Proteomes" id="UP001067231">
    <property type="component" value="Unassembled WGS sequence"/>
</dbReference>
<feature type="region of interest" description="Disordered" evidence="1">
    <location>
        <begin position="1259"/>
        <end position="1283"/>
    </location>
</feature>
<proteinExistence type="predicted"/>
<name>A0A9D5DIC6_9CRYT</name>
<protein>
    <submittedName>
        <fullName evidence="3">Large protein containing a signal peptide</fullName>
    </submittedName>
</protein>
<feature type="signal peptide" evidence="2">
    <location>
        <begin position="1"/>
        <end position="27"/>
    </location>
</feature>
<feature type="region of interest" description="Disordered" evidence="1">
    <location>
        <begin position="486"/>
        <end position="516"/>
    </location>
</feature>
<feature type="chain" id="PRO_5039702602" evidence="2">
    <location>
        <begin position="28"/>
        <end position="1892"/>
    </location>
</feature>
<accession>A0A9D5DIC6</accession>
<evidence type="ECO:0000313" key="3">
    <source>
        <dbReference type="EMBL" id="KAJ1604555.1"/>
    </source>
</evidence>
<evidence type="ECO:0000256" key="2">
    <source>
        <dbReference type="SAM" id="SignalP"/>
    </source>
</evidence>
<feature type="compositionally biased region" description="Low complexity" evidence="1">
    <location>
        <begin position="486"/>
        <end position="506"/>
    </location>
</feature>
<feature type="compositionally biased region" description="Basic and acidic residues" evidence="1">
    <location>
        <begin position="1268"/>
        <end position="1283"/>
    </location>
</feature>
<dbReference type="OrthoDB" id="340360at2759"/>
<evidence type="ECO:0000256" key="1">
    <source>
        <dbReference type="SAM" id="MobiDB-lite"/>
    </source>
</evidence>
<keyword evidence="2" id="KW-0732">Signal</keyword>
<gene>
    <name evidence="3" type="ORF">OJ253_3608</name>
</gene>
<sequence>MSWPRSRYFQVFRAVLALKLLTQLAFCQLPTLSYRPELLEEPAIIRKAISKDICSLRELDEASYYCEPLENSTTAAYLQINCDAISAKDSKFLILGSCKNITDLSGDLTSMGNCQQFKCDMAAGALTLLVIKVSGRREHSAAMQHFERDFRFRESTRRLKLSPTPVHLLYKKSQLFLDLSKKSTPWISPFYGKFIAYYIGSDEHIPTLDWSFQSFERGIFENLVQIQSQSDLDSSEGKILSAFETTFGISWIISTIMETYWARGIAQSPSASDGYDPETGSFDAGLSYRTYCSLNFSSFIFNMKQYTDYIIHMSTQSDTEKEIENIQVDNIREIFSYSMIDLDSLYLTYSPNEISTRNSSLAEEDLLNQPFPCMSKYRSSHKLKRTPFDHYSAGNVDRSFHGSDRSSKAVHEDVYVLVGMIHTLFSKYIIGMHERNPFLADNNDRIRRYLSSYRAVFSKISKLKSEVEEVCGRRAFKVFLKSNAKAKGSSSSSNSTNSDTGSSRGSWRGVRDRHVDQKDGPVCSLRYSLEVVRRLESIFFSMFNDYRYYELRRSQLNSPEYLLRSTYCLSSALFGSNYRDVPNEAIIKAVLPNSIIYKYQSSSKNSVMSECLKELRHGELASLVDLESNSLICERYSGCMFARESLSTAVDIFRRLTEIDREGGFHEKSRLVREMCSFSGQTLGLEPAGGSSAGSSVESRPPPGCQAFRLVQLALRTSQFKQEVTGFKFRTTLADKMGNSYFIPDSSTVSYLLINDFCMDPEIASLIQCSFDWEAFTSLEELRRLGGGDAYERRTNFIVLQDGSRIHTPLYFRETTDTDFVNLSNGVLFARILDVDRSPDLRLTYFSGLPLPYHGGNEDVRRRVCERPGGSFVYSPDSSNLQRILVLKLSYASSPISLIVDDDYFDNQTLIRNFKIFREKFSVIDTPGLSVPLTTSLLQIESTTRSRSPCNSVLFPYLMIQEFINPLNLEKSDDLFDEDSEYEKSFSYLPVNTMDDIVYPTDLENVMEKILRVEPLALNFIMTGRGHRYLKMILKASYYMGYHSLTTLLSFWTGGSRFRQHCDMHWSNVLTRFPSSWKKLKWEQYVTRILDSVDQRYFSIIDLDFSYESEMKITNLQEDIERLPDKDPCHHPSVMEKNSLVSRNDYERIMDFFCDLHMSLGDFFGIVSESYPSRSVISELSSSYPDIMSIHNYTMEYCEDARNLIKDLESKGEADLASGFKIVQHMRRTIWNSILELEQLGRREDRGPEDRDLLSRFLLSGPRGKSGAGREPDSERRPGSLRRSDAWLQGVDDSLDSVPSLRRGDGEAWGDFPGRVVPEMVVSIEEQSLSFYCTAGSVRRLVDIPSLRFADLLNFLLQRSSLEGYIRQIHFGPSFEEFEPTRSKLQSVEHLRVECMRNRENRRIVEELMPLLYDKPEVVCPRSICTTVRHYDIFESMLSVYRYRLNHLISTAYYLSDTFDDADDQVLSLRVWVVDRDSASGSVRRRYLPLRLEQINSLLELYQFCTRDRYYSSLSAGQLECKKIPEFETHGEDSNGLLILELSSITDGSSSTMLFPWVYNSNFSVFESEFSFKEVNGVSVVGVLRSPPPSDDTRTSVMASGPENGDGGRREYFIHKGSTCIYDHNSRIDEYKVPPSVVHKVSEDHETLYRLSFNGYGRMEMNSLSVFTFGDERVSFYSWVRGILDNVRRSSPQFDSSEAPVFFSSIPSDHQTDIITLTGIIVRAFKSIWIPNPECKHYSRVKTVCFPMFCGISSKNIILKIRDNQRIKGIKFLFGQDIKVLNAYNQEGPEVPRSRSGSSELEDLVSVNHVLPNNCNGNYDEANDMIAVASTLEYLTAVIATGSPLDPLKLFSSNMSDTYYRYFKMTMEETIGQVNRFCEILQGYSGSKNRIC</sequence>
<reference evidence="3" key="1">
    <citation type="submission" date="2022-10" db="EMBL/GenBank/DDBJ databases">
        <title>Adaptive evolution leads to modifications in subtelomeric GC content in a zoonotic Cryptosporidium species.</title>
        <authorList>
            <person name="Li J."/>
            <person name="Feng Y."/>
            <person name="Xiao L."/>
        </authorList>
    </citation>
    <scope>NUCLEOTIDE SEQUENCE</scope>
    <source>
        <strain evidence="3">33844</strain>
    </source>
</reference>
<comment type="caution">
    <text evidence="3">The sequence shown here is derived from an EMBL/GenBank/DDBJ whole genome shotgun (WGS) entry which is preliminary data.</text>
</comment>
<dbReference type="EMBL" id="JAPCXC010000134">
    <property type="protein sequence ID" value="KAJ1604555.1"/>
    <property type="molecule type" value="Genomic_DNA"/>
</dbReference>